<dbReference type="Gene3D" id="3.10.100.10">
    <property type="entry name" value="Mannose-Binding Protein A, subunit A"/>
    <property type="match status" value="1"/>
</dbReference>
<evidence type="ECO:0000313" key="1">
    <source>
        <dbReference type="EMBL" id="EKC34527.1"/>
    </source>
</evidence>
<dbReference type="InParanoid" id="K1QCD1"/>
<dbReference type="CDD" id="cd00037">
    <property type="entry name" value="CLECT"/>
    <property type="match status" value="1"/>
</dbReference>
<dbReference type="AlphaFoldDB" id="K1QCD1"/>
<name>K1QCD1_MAGGI</name>
<dbReference type="SMART" id="SM00034">
    <property type="entry name" value="CLECT"/>
    <property type="match status" value="1"/>
</dbReference>
<dbReference type="HOGENOM" id="CLU_1333088_0_0_1"/>
<protein>
    <submittedName>
        <fullName evidence="1">Lectin BRA-3</fullName>
    </submittedName>
</protein>
<dbReference type="InterPro" id="IPR001304">
    <property type="entry name" value="C-type_lectin-like"/>
</dbReference>
<dbReference type="SUPFAM" id="SSF56436">
    <property type="entry name" value="C-type lectin-like"/>
    <property type="match status" value="1"/>
</dbReference>
<organism evidence="1">
    <name type="scientific">Magallana gigas</name>
    <name type="common">Pacific oyster</name>
    <name type="synonym">Crassostrea gigas</name>
    <dbReference type="NCBI Taxonomy" id="29159"/>
    <lineage>
        <taxon>Eukaryota</taxon>
        <taxon>Metazoa</taxon>
        <taxon>Spiralia</taxon>
        <taxon>Lophotrochozoa</taxon>
        <taxon>Mollusca</taxon>
        <taxon>Bivalvia</taxon>
        <taxon>Autobranchia</taxon>
        <taxon>Pteriomorphia</taxon>
        <taxon>Ostreida</taxon>
        <taxon>Ostreoidea</taxon>
        <taxon>Ostreidae</taxon>
        <taxon>Magallana</taxon>
    </lineage>
</organism>
<dbReference type="PROSITE" id="PS50041">
    <property type="entry name" value="C_TYPE_LECTIN_2"/>
    <property type="match status" value="1"/>
</dbReference>
<dbReference type="PANTHER" id="PTHR22803">
    <property type="entry name" value="MANNOSE, PHOSPHOLIPASE, LECTIN RECEPTOR RELATED"/>
    <property type="match status" value="1"/>
</dbReference>
<reference evidence="1" key="1">
    <citation type="journal article" date="2012" name="Nature">
        <title>The oyster genome reveals stress adaptation and complexity of shell formation.</title>
        <authorList>
            <person name="Zhang G."/>
            <person name="Fang X."/>
            <person name="Guo X."/>
            <person name="Li L."/>
            <person name="Luo R."/>
            <person name="Xu F."/>
            <person name="Yang P."/>
            <person name="Zhang L."/>
            <person name="Wang X."/>
            <person name="Qi H."/>
            <person name="Xiong Z."/>
            <person name="Que H."/>
            <person name="Xie Y."/>
            <person name="Holland P.W."/>
            <person name="Paps J."/>
            <person name="Zhu Y."/>
            <person name="Wu F."/>
            <person name="Chen Y."/>
            <person name="Wang J."/>
            <person name="Peng C."/>
            <person name="Meng J."/>
            <person name="Yang L."/>
            <person name="Liu J."/>
            <person name="Wen B."/>
            <person name="Zhang N."/>
            <person name="Huang Z."/>
            <person name="Zhu Q."/>
            <person name="Feng Y."/>
            <person name="Mount A."/>
            <person name="Hedgecock D."/>
            <person name="Xu Z."/>
            <person name="Liu Y."/>
            <person name="Domazet-Loso T."/>
            <person name="Du Y."/>
            <person name="Sun X."/>
            <person name="Zhang S."/>
            <person name="Liu B."/>
            <person name="Cheng P."/>
            <person name="Jiang X."/>
            <person name="Li J."/>
            <person name="Fan D."/>
            <person name="Wang W."/>
            <person name="Fu W."/>
            <person name="Wang T."/>
            <person name="Wang B."/>
            <person name="Zhang J."/>
            <person name="Peng Z."/>
            <person name="Li Y."/>
            <person name="Li N."/>
            <person name="Wang J."/>
            <person name="Chen M."/>
            <person name="He Y."/>
            <person name="Tan F."/>
            <person name="Song X."/>
            <person name="Zheng Q."/>
            <person name="Huang R."/>
            <person name="Yang H."/>
            <person name="Du X."/>
            <person name="Chen L."/>
            <person name="Yang M."/>
            <person name="Gaffney P.M."/>
            <person name="Wang S."/>
            <person name="Luo L."/>
            <person name="She Z."/>
            <person name="Ming Y."/>
            <person name="Huang W."/>
            <person name="Zhang S."/>
            <person name="Huang B."/>
            <person name="Zhang Y."/>
            <person name="Qu T."/>
            <person name="Ni P."/>
            <person name="Miao G."/>
            <person name="Wang J."/>
            <person name="Wang Q."/>
            <person name="Steinberg C.E."/>
            <person name="Wang H."/>
            <person name="Li N."/>
            <person name="Qian L."/>
            <person name="Zhang G."/>
            <person name="Li Y."/>
            <person name="Yang H."/>
            <person name="Liu X."/>
            <person name="Wang J."/>
            <person name="Yin Y."/>
            <person name="Wang J."/>
        </authorList>
    </citation>
    <scope>NUCLEOTIDE SEQUENCE [LARGE SCALE GENOMIC DNA]</scope>
    <source>
        <strain evidence="1">05x7-T-G4-1.051#20</strain>
    </source>
</reference>
<dbReference type="Pfam" id="PF00059">
    <property type="entry name" value="Lectin_C"/>
    <property type="match status" value="1"/>
</dbReference>
<proteinExistence type="predicted"/>
<sequence length="206" mass="23678">METGSAIEKVAEDTIQNVLQDEIQATAEKYIKDLTEITGVVVRNGKLYHLQKEVNAISLMAALDSFLKFLEKYNSVILVGHNIKTCYEWGSYGEHRYCFSSRLNEWEGAKNACNMMNAYLVEIESREEHDWIKSKEGSSRQWIGLTDETSEGKFYWEHSRSAPNFTFWASGEPFEGETDNCGVIKRSTDRWFILSCTKTYSFICEG</sequence>
<gene>
    <name evidence="1" type="ORF">CGI_10021085</name>
</gene>
<dbReference type="EMBL" id="JH815973">
    <property type="protein sequence ID" value="EKC34527.1"/>
    <property type="molecule type" value="Genomic_DNA"/>
</dbReference>
<accession>K1QCD1</accession>
<dbReference type="InterPro" id="IPR016186">
    <property type="entry name" value="C-type_lectin-like/link_sf"/>
</dbReference>
<dbReference type="InterPro" id="IPR050111">
    <property type="entry name" value="C-type_lectin/snaclec_domain"/>
</dbReference>
<dbReference type="InterPro" id="IPR016187">
    <property type="entry name" value="CTDL_fold"/>
</dbReference>